<keyword evidence="4" id="KW-1185">Reference proteome</keyword>
<dbReference type="Proteomes" id="UP000215914">
    <property type="component" value="Chromosome 1"/>
</dbReference>
<feature type="region of interest" description="Disordered" evidence="1">
    <location>
        <begin position="48"/>
        <end position="68"/>
    </location>
</feature>
<evidence type="ECO:0000256" key="1">
    <source>
        <dbReference type="SAM" id="MobiDB-lite"/>
    </source>
</evidence>
<organism evidence="3 4">
    <name type="scientific">Helianthus annuus</name>
    <name type="common">Common sunflower</name>
    <dbReference type="NCBI Taxonomy" id="4232"/>
    <lineage>
        <taxon>Eukaryota</taxon>
        <taxon>Viridiplantae</taxon>
        <taxon>Streptophyta</taxon>
        <taxon>Embryophyta</taxon>
        <taxon>Tracheophyta</taxon>
        <taxon>Spermatophyta</taxon>
        <taxon>Magnoliopsida</taxon>
        <taxon>eudicotyledons</taxon>
        <taxon>Gunneridae</taxon>
        <taxon>Pentapetalae</taxon>
        <taxon>asterids</taxon>
        <taxon>campanulids</taxon>
        <taxon>Asterales</taxon>
        <taxon>Asteraceae</taxon>
        <taxon>Asteroideae</taxon>
        <taxon>Heliantheae alliance</taxon>
        <taxon>Heliantheae</taxon>
        <taxon>Helianthus</taxon>
    </lineage>
</organism>
<dbReference type="Gramene" id="mRNA:HanXRQr2_Chr01g0012691">
    <property type="protein sequence ID" value="mRNA:HanXRQr2_Chr01g0012691"/>
    <property type="gene ID" value="HanXRQr2_Chr01g0012691"/>
</dbReference>
<evidence type="ECO:0000313" key="2">
    <source>
        <dbReference type="EMBL" id="KAF5821329.1"/>
    </source>
</evidence>
<dbReference type="InterPro" id="IPR022228">
    <property type="entry name" value="DUF3755"/>
</dbReference>
<dbReference type="EMBL" id="CM007890">
    <property type="protein sequence ID" value="OTG36554.1"/>
    <property type="molecule type" value="Genomic_DNA"/>
</dbReference>
<dbReference type="AlphaFoldDB" id="A0A251VM72"/>
<accession>A0A251VM72</accession>
<evidence type="ECO:0000313" key="4">
    <source>
        <dbReference type="Proteomes" id="UP000215914"/>
    </source>
</evidence>
<protein>
    <submittedName>
        <fullName evidence="3">Uncharacterized protein</fullName>
    </submittedName>
</protein>
<dbReference type="InParanoid" id="A0A251VM72"/>
<reference evidence="2" key="3">
    <citation type="submission" date="2020-06" db="EMBL/GenBank/DDBJ databases">
        <title>Helianthus annuus Genome sequencing and assembly Release 2.</title>
        <authorList>
            <person name="Gouzy J."/>
            <person name="Langlade N."/>
            <person name="Munos S."/>
        </authorList>
    </citation>
    <scope>NUCLEOTIDE SEQUENCE</scope>
    <source>
        <tissue evidence="2">Leaves</tissue>
    </source>
</reference>
<dbReference type="EMBL" id="MNCJ02000316">
    <property type="protein sequence ID" value="KAF5821329.1"/>
    <property type="molecule type" value="Genomic_DNA"/>
</dbReference>
<proteinExistence type="predicted"/>
<evidence type="ECO:0000313" key="3">
    <source>
        <dbReference type="EMBL" id="OTG36554.1"/>
    </source>
</evidence>
<dbReference type="Pfam" id="PF12579">
    <property type="entry name" value="DUF3755"/>
    <property type="match status" value="1"/>
</dbReference>
<reference evidence="2 4" key="1">
    <citation type="journal article" date="2017" name="Nature">
        <title>The sunflower genome provides insights into oil metabolism, flowering and Asterid evolution.</title>
        <authorList>
            <person name="Badouin H."/>
            <person name="Gouzy J."/>
            <person name="Grassa C.J."/>
            <person name="Murat F."/>
            <person name="Staton S.E."/>
            <person name="Cottret L."/>
            <person name="Lelandais-Briere C."/>
            <person name="Owens G.L."/>
            <person name="Carrere S."/>
            <person name="Mayjonade B."/>
            <person name="Legrand L."/>
            <person name="Gill N."/>
            <person name="Kane N.C."/>
            <person name="Bowers J.E."/>
            <person name="Hubner S."/>
            <person name="Bellec A."/>
            <person name="Berard A."/>
            <person name="Berges H."/>
            <person name="Blanchet N."/>
            <person name="Boniface M.C."/>
            <person name="Brunel D."/>
            <person name="Catrice O."/>
            <person name="Chaidir N."/>
            <person name="Claudel C."/>
            <person name="Donnadieu C."/>
            <person name="Faraut T."/>
            <person name="Fievet G."/>
            <person name="Helmstetter N."/>
            <person name="King M."/>
            <person name="Knapp S.J."/>
            <person name="Lai Z."/>
            <person name="Le Paslier M.C."/>
            <person name="Lippi Y."/>
            <person name="Lorenzon L."/>
            <person name="Mandel J.R."/>
            <person name="Marage G."/>
            <person name="Marchand G."/>
            <person name="Marquand E."/>
            <person name="Bret-Mestries E."/>
            <person name="Morien E."/>
            <person name="Nambeesan S."/>
            <person name="Nguyen T."/>
            <person name="Pegot-Espagnet P."/>
            <person name="Pouilly N."/>
            <person name="Raftis F."/>
            <person name="Sallet E."/>
            <person name="Schiex T."/>
            <person name="Thomas J."/>
            <person name="Vandecasteele C."/>
            <person name="Vares D."/>
            <person name="Vear F."/>
            <person name="Vautrin S."/>
            <person name="Crespi M."/>
            <person name="Mangin B."/>
            <person name="Burke J.M."/>
            <person name="Salse J."/>
            <person name="Munos S."/>
            <person name="Vincourt P."/>
            <person name="Rieseberg L.H."/>
            <person name="Langlade N.B."/>
        </authorList>
    </citation>
    <scope>NUCLEOTIDE SEQUENCE [LARGE SCALE GENOMIC DNA]</scope>
    <source>
        <strain evidence="4">cv. SF193</strain>
        <tissue evidence="2">Leaves</tissue>
    </source>
</reference>
<reference evidence="3" key="2">
    <citation type="submission" date="2017-02" db="EMBL/GenBank/DDBJ databases">
        <title>Sunflower complete genome.</title>
        <authorList>
            <person name="Langlade N."/>
            <person name="Munos S."/>
        </authorList>
    </citation>
    <scope>NUCLEOTIDE SEQUENCE [LARGE SCALE GENOMIC DNA]</scope>
    <source>
        <tissue evidence="3">Leaves</tissue>
    </source>
</reference>
<name>A0A251VM72_HELAN</name>
<sequence>MEEDGDGGGGLKRNYHSDMGSFRVLSNDGLVMVVVQGTGRRLGFHHHKTIGKSSDLESQKSSHPALQSSRHLLEQNNRVLGQISTNIHTLKLQDNYDLFWQIKNSITVILNDLASFATFVPAF</sequence>
<gene>
    <name evidence="3" type="ORF">HannXRQ_Chr01g0008871</name>
    <name evidence="2" type="ORF">HanXRQr2_Chr01g0012691</name>
</gene>